<dbReference type="GO" id="GO:0042162">
    <property type="term" value="F:telomeric DNA binding"/>
    <property type="evidence" value="ECO:0007669"/>
    <property type="project" value="TreeGrafter"/>
</dbReference>
<evidence type="ECO:0000256" key="1">
    <source>
        <dbReference type="SAM" id="MobiDB-lite"/>
    </source>
</evidence>
<organism evidence="2 3">
    <name type="scientific">Polarella glacialis</name>
    <name type="common">Dinoflagellate</name>
    <dbReference type="NCBI Taxonomy" id="89957"/>
    <lineage>
        <taxon>Eukaryota</taxon>
        <taxon>Sar</taxon>
        <taxon>Alveolata</taxon>
        <taxon>Dinophyceae</taxon>
        <taxon>Suessiales</taxon>
        <taxon>Suessiaceae</taxon>
        <taxon>Polarella</taxon>
    </lineage>
</organism>
<dbReference type="PANTHER" id="PTHR33905:SF1">
    <property type="entry name" value="CST COMPLEX SUBUNIT TEN1"/>
    <property type="match status" value="1"/>
</dbReference>
<gene>
    <name evidence="2" type="ORF">PGLA2088_LOCUS13728</name>
</gene>
<feature type="non-terminal residue" evidence="2">
    <location>
        <position position="1"/>
    </location>
</feature>
<name>A0A813J0Z9_POLGL</name>
<proteinExistence type="predicted"/>
<dbReference type="Pfam" id="PF15490">
    <property type="entry name" value="Ten1_2"/>
    <property type="match status" value="1"/>
</dbReference>
<dbReference type="GO" id="GO:1990879">
    <property type="term" value="C:CST complex"/>
    <property type="evidence" value="ECO:0007669"/>
    <property type="project" value="InterPro"/>
</dbReference>
<dbReference type="EMBL" id="CAJNNW010016523">
    <property type="protein sequence ID" value="CAE8659304.1"/>
    <property type="molecule type" value="Genomic_DNA"/>
</dbReference>
<dbReference type="GO" id="GO:0003697">
    <property type="term" value="F:single-stranded DNA binding"/>
    <property type="evidence" value="ECO:0007669"/>
    <property type="project" value="InterPro"/>
</dbReference>
<evidence type="ECO:0000313" key="3">
    <source>
        <dbReference type="Proteomes" id="UP000626109"/>
    </source>
</evidence>
<accession>A0A813J0Z9</accession>
<comment type="caution">
    <text evidence="2">The sequence shown here is derived from an EMBL/GenBank/DDBJ whole genome shotgun (WGS) entry which is preliminary data.</text>
</comment>
<dbReference type="InterPro" id="IPR029146">
    <property type="entry name" value="Ten1_animal_plant"/>
</dbReference>
<dbReference type="InterPro" id="IPR012340">
    <property type="entry name" value="NA-bd_OB-fold"/>
</dbReference>
<reference evidence="2" key="1">
    <citation type="submission" date="2021-02" db="EMBL/GenBank/DDBJ databases">
        <authorList>
            <person name="Dougan E. K."/>
            <person name="Rhodes N."/>
            <person name="Thang M."/>
            <person name="Chan C."/>
        </authorList>
    </citation>
    <scope>NUCLEOTIDE SEQUENCE</scope>
</reference>
<dbReference type="AlphaFoldDB" id="A0A813J0Z9"/>
<dbReference type="GO" id="GO:0032211">
    <property type="term" value="P:negative regulation of telomere maintenance via telomerase"/>
    <property type="evidence" value="ECO:0007669"/>
    <property type="project" value="TreeGrafter"/>
</dbReference>
<evidence type="ECO:0000313" key="2">
    <source>
        <dbReference type="EMBL" id="CAE8659304.1"/>
    </source>
</evidence>
<feature type="compositionally biased region" description="Basic and acidic residues" evidence="1">
    <location>
        <begin position="61"/>
        <end position="82"/>
    </location>
</feature>
<dbReference type="Gene3D" id="2.40.50.140">
    <property type="entry name" value="Nucleic acid-binding proteins"/>
    <property type="match status" value="1"/>
</dbReference>
<dbReference type="PANTHER" id="PTHR33905">
    <property type="entry name" value="CST COMPLEX SUBUNIT TEN1"/>
    <property type="match status" value="1"/>
</dbReference>
<protein>
    <submittedName>
        <fullName evidence="2">Uncharacterized protein</fullName>
    </submittedName>
</protein>
<dbReference type="Proteomes" id="UP000626109">
    <property type="component" value="Unassembled WGS sequence"/>
</dbReference>
<dbReference type="GO" id="GO:0010521">
    <property type="term" value="F:telomerase inhibitor activity"/>
    <property type="evidence" value="ECO:0007669"/>
    <property type="project" value="TreeGrafter"/>
</dbReference>
<sequence length="117" mass="13270">VFQALDAPPLLLRARIARCVDGLDMNLYEQCLEVRRQFESEFCPQDEADLADAFETASNASDRRTVSQEGREHAALRLDSQKPHQGPKRQKSWDNLQDMEKPCCQDVQSGCQTPCSE</sequence>
<feature type="region of interest" description="Disordered" evidence="1">
    <location>
        <begin position="56"/>
        <end position="94"/>
    </location>
</feature>